<sequence>MPQRPADHPEQIRWHRQPSDDKTARVNTLPPLPGPPPLPVPDPRAHDVVLDYAGMHALVADLVLPGDASMHVMSAMETSRELIRHSYYRYEFATVAVMHSLLALEHVLAERLAVNKPLQDLIEQAADAGLIPAELAAELDRSRLLRDKLTQGAVTSAALGPARATDTVRVVFDAVALLLRPSAVTEATAADTSGAQPEDQLARLWDEHRRALFPASFRGVDIEGVDLVLLDADAAGLVQRELNGGLDDRGIAILWACIADLDKIVPLINEEYCAAYFARLRTMARLAAAHHIPTAA</sequence>
<proteinExistence type="predicted"/>
<name>A0A1I2KX89_9ACTN</name>
<evidence type="ECO:0000313" key="2">
    <source>
        <dbReference type="EMBL" id="SFF71692.1"/>
    </source>
</evidence>
<feature type="compositionally biased region" description="Pro residues" evidence="1">
    <location>
        <begin position="30"/>
        <end position="40"/>
    </location>
</feature>
<dbReference type="OrthoDB" id="3478973at2"/>
<accession>A0A1I2KX89</accession>
<feature type="region of interest" description="Disordered" evidence="1">
    <location>
        <begin position="1"/>
        <end position="40"/>
    </location>
</feature>
<dbReference type="AlphaFoldDB" id="A0A1I2KX89"/>
<feature type="compositionally biased region" description="Basic and acidic residues" evidence="1">
    <location>
        <begin position="1"/>
        <end position="24"/>
    </location>
</feature>
<reference evidence="2 3" key="1">
    <citation type="submission" date="2016-10" db="EMBL/GenBank/DDBJ databases">
        <authorList>
            <person name="de Groot N.N."/>
        </authorList>
    </citation>
    <scope>NUCLEOTIDE SEQUENCE [LARGE SCALE GENOMIC DNA]</scope>
    <source>
        <strain evidence="2 3">OK461</strain>
    </source>
</reference>
<evidence type="ECO:0000256" key="1">
    <source>
        <dbReference type="SAM" id="MobiDB-lite"/>
    </source>
</evidence>
<organism evidence="2 3">
    <name type="scientific">Streptomyces mirabilis</name>
    <dbReference type="NCBI Taxonomy" id="68239"/>
    <lineage>
        <taxon>Bacteria</taxon>
        <taxon>Bacillati</taxon>
        <taxon>Actinomycetota</taxon>
        <taxon>Actinomycetes</taxon>
        <taxon>Kitasatosporales</taxon>
        <taxon>Streptomycetaceae</taxon>
        <taxon>Streptomyces</taxon>
    </lineage>
</organism>
<dbReference type="Proteomes" id="UP000181942">
    <property type="component" value="Unassembled WGS sequence"/>
</dbReference>
<protein>
    <submittedName>
        <fullName evidence="2">Uncharacterized protein</fullName>
    </submittedName>
</protein>
<dbReference type="EMBL" id="FONR01000011">
    <property type="protein sequence ID" value="SFF71692.1"/>
    <property type="molecule type" value="Genomic_DNA"/>
</dbReference>
<gene>
    <name evidence="2" type="ORF">SAMN02787118_11153</name>
</gene>
<evidence type="ECO:0000313" key="3">
    <source>
        <dbReference type="Proteomes" id="UP000181942"/>
    </source>
</evidence>